<dbReference type="PROSITE" id="PS50005">
    <property type="entry name" value="TPR"/>
    <property type="match status" value="3"/>
</dbReference>
<proteinExistence type="predicted"/>
<dbReference type="RefSeq" id="WP_301637218.1">
    <property type="nucleotide sequence ID" value="NZ_JADYTN010000001.1"/>
</dbReference>
<dbReference type="Pfam" id="PF14559">
    <property type="entry name" value="TPR_19"/>
    <property type="match status" value="1"/>
</dbReference>
<evidence type="ECO:0000256" key="2">
    <source>
        <dbReference type="SAM" id="Coils"/>
    </source>
</evidence>
<name>A0ABS9CE10_9BACT</name>
<gene>
    <name evidence="3" type="ORF">I6E12_00330</name>
</gene>
<dbReference type="EMBL" id="JADYTN010000001">
    <property type="protein sequence ID" value="MCF2562563.1"/>
    <property type="molecule type" value="Genomic_DNA"/>
</dbReference>
<evidence type="ECO:0000313" key="3">
    <source>
        <dbReference type="EMBL" id="MCF2562563.1"/>
    </source>
</evidence>
<keyword evidence="1" id="KW-0802">TPR repeat</keyword>
<dbReference type="InterPro" id="IPR011990">
    <property type="entry name" value="TPR-like_helical_dom_sf"/>
</dbReference>
<feature type="repeat" description="TPR" evidence="1">
    <location>
        <begin position="343"/>
        <end position="376"/>
    </location>
</feature>
<feature type="coiled-coil region" evidence="2">
    <location>
        <begin position="318"/>
        <end position="345"/>
    </location>
</feature>
<dbReference type="PANTHER" id="PTHR12558">
    <property type="entry name" value="CELL DIVISION CYCLE 16,23,27"/>
    <property type="match status" value="1"/>
</dbReference>
<protein>
    <submittedName>
        <fullName evidence="3">Tetratricopeptide repeat protein</fullName>
    </submittedName>
</protein>
<feature type="repeat" description="TPR" evidence="1">
    <location>
        <begin position="35"/>
        <end position="68"/>
    </location>
</feature>
<dbReference type="SMART" id="SM00028">
    <property type="entry name" value="TPR"/>
    <property type="match status" value="6"/>
</dbReference>
<accession>A0ABS9CE10</accession>
<evidence type="ECO:0000256" key="1">
    <source>
        <dbReference type="PROSITE-ProRule" id="PRU00339"/>
    </source>
</evidence>
<organism evidence="3 4">
    <name type="scientific">Xylanibacter brevis</name>
    <dbReference type="NCBI Taxonomy" id="83231"/>
    <lineage>
        <taxon>Bacteria</taxon>
        <taxon>Pseudomonadati</taxon>
        <taxon>Bacteroidota</taxon>
        <taxon>Bacteroidia</taxon>
        <taxon>Bacteroidales</taxon>
        <taxon>Prevotellaceae</taxon>
        <taxon>Xylanibacter</taxon>
    </lineage>
</organism>
<dbReference type="InterPro" id="IPR019734">
    <property type="entry name" value="TPR_rpt"/>
</dbReference>
<dbReference type="Gene3D" id="1.25.40.10">
    <property type="entry name" value="Tetratricopeptide repeat domain"/>
    <property type="match status" value="3"/>
</dbReference>
<dbReference type="Proteomes" id="UP001200470">
    <property type="component" value="Unassembled WGS sequence"/>
</dbReference>
<sequence length="477" mass="55369">MLLTDDKFFNDPEFREMLKAYEEAASKGMPPFFDADDLIDIADYYRLTDQMDKAMEVAQNAIDLFPNATLPNVFMARNALQNDNLKEAEYYVSMIEAEDDPDYIYIKAELLIYQYKLEEAEKLLEAKFHELTNDDNGWFIKDVANLYLDYGEYERGYTWMMRYCDVKDDDYKELLGRALYGTWKLEECESIFTELADKYPFDKKYWKVLAEAQLSQNKFDEAINSSEYAIAIDPDDPVPHGIKASALMGKGNWEEAVKFFKTALSHAQYDCSGYIQLATCLINTNEFKEALEWLEKALKESGNAREYAGAIYHQMALCQGALGNNEEAKKLLDKAEEKGENKTDLYVARAHILQTEKQYEAADRYFNKALELSTDQMHTLIRIAISLTDCQRYKECLQLLKEKLPVIDENCTEGLSLLALCSLRLNQAEDFLYYLRLAAERNPIELRMILGAYFPENMATKDYYDFAYKQIHKSKQQ</sequence>
<dbReference type="SUPFAM" id="SSF48452">
    <property type="entry name" value="TPR-like"/>
    <property type="match status" value="3"/>
</dbReference>
<reference evidence="3 4" key="1">
    <citation type="submission" date="2020-12" db="EMBL/GenBank/DDBJ databases">
        <title>Whole genome sequences of gut porcine anaerobes.</title>
        <authorList>
            <person name="Kubasova T."/>
            <person name="Jahodarova E."/>
            <person name="Rychlik I."/>
        </authorList>
    </citation>
    <scope>NUCLEOTIDE SEQUENCE [LARGE SCALE GENOMIC DNA]</scope>
    <source>
        <strain evidence="3 4">An925</strain>
    </source>
</reference>
<feature type="repeat" description="TPR" evidence="1">
    <location>
        <begin position="203"/>
        <end position="236"/>
    </location>
</feature>
<comment type="caution">
    <text evidence="3">The sequence shown here is derived from an EMBL/GenBank/DDBJ whole genome shotgun (WGS) entry which is preliminary data.</text>
</comment>
<dbReference type="PANTHER" id="PTHR12558:SF13">
    <property type="entry name" value="CELL DIVISION CYCLE PROTEIN 27 HOMOLOG"/>
    <property type="match status" value="1"/>
</dbReference>
<keyword evidence="4" id="KW-1185">Reference proteome</keyword>
<evidence type="ECO:0000313" key="4">
    <source>
        <dbReference type="Proteomes" id="UP001200470"/>
    </source>
</evidence>
<dbReference type="Pfam" id="PF13181">
    <property type="entry name" value="TPR_8"/>
    <property type="match status" value="3"/>
</dbReference>
<keyword evidence="2" id="KW-0175">Coiled coil</keyword>